<sequence>MATIPVRFARELIARLPLQATARQVLIARAGIPPGLLDVDGPRVAPPAYRRLNRLAVAAGDDEYLGYLARPVPPGTMAQMLRLLAYLPDLDAAATEAARVIGLFDGARPWAVEHDRADGRGRIRLLASRGVQADSLLFAHIQLLGLIHVLGWLAGEAVPVQRVILPAAFAEHAAESRFLFGRAVEHHPGDSAAIVFGPGALARPVIARPDTAGSFARRLIDHTTTPTAPTTTEAALRHLLAATRPFAGLRETEAAARLGLTRSTLARRLAQHDTSFQAIRDELRRDLACALLRRTELSLADIAERLDYSEPSAFQRAFKQWTGQPPATWRQRHR</sequence>
<dbReference type="Pfam" id="PF12625">
    <property type="entry name" value="Arabinose_bd"/>
    <property type="match status" value="1"/>
</dbReference>
<dbReference type="PANTHER" id="PTHR47894">
    <property type="entry name" value="HTH-TYPE TRANSCRIPTIONAL REGULATOR GADX"/>
    <property type="match status" value="1"/>
</dbReference>
<evidence type="ECO:0000313" key="5">
    <source>
        <dbReference type="EMBL" id="GGB56228.1"/>
    </source>
</evidence>
<dbReference type="PROSITE" id="PS01124">
    <property type="entry name" value="HTH_ARAC_FAMILY_2"/>
    <property type="match status" value="1"/>
</dbReference>
<proteinExistence type="predicted"/>
<accession>A0ABQ1J2H8</accession>
<keyword evidence="2" id="KW-0238">DNA-binding</keyword>
<dbReference type="RefSeq" id="WP_229708409.1">
    <property type="nucleotide sequence ID" value="NZ_BMDZ01000065.1"/>
</dbReference>
<protein>
    <submittedName>
        <fullName evidence="5">AraC family transcriptional regulator</fullName>
    </submittedName>
</protein>
<keyword evidence="1" id="KW-0805">Transcription regulation</keyword>
<gene>
    <name evidence="5" type="ORF">GCM10011505_41440</name>
</gene>
<dbReference type="PANTHER" id="PTHR47894:SF1">
    <property type="entry name" value="HTH-TYPE TRANSCRIPTIONAL REGULATOR VQSM"/>
    <property type="match status" value="1"/>
</dbReference>
<dbReference type="SMART" id="SM00342">
    <property type="entry name" value="HTH_ARAC"/>
    <property type="match status" value="1"/>
</dbReference>
<name>A0ABQ1J2H8_9PROT</name>
<dbReference type="SUPFAM" id="SSF46689">
    <property type="entry name" value="Homeodomain-like"/>
    <property type="match status" value="1"/>
</dbReference>
<dbReference type="InterPro" id="IPR009057">
    <property type="entry name" value="Homeodomain-like_sf"/>
</dbReference>
<dbReference type="Gene3D" id="1.10.10.60">
    <property type="entry name" value="Homeodomain-like"/>
    <property type="match status" value="1"/>
</dbReference>
<reference evidence="6" key="1">
    <citation type="journal article" date="2019" name="Int. J. Syst. Evol. Microbiol.">
        <title>The Global Catalogue of Microorganisms (GCM) 10K type strain sequencing project: providing services to taxonomists for standard genome sequencing and annotation.</title>
        <authorList>
            <consortium name="The Broad Institute Genomics Platform"/>
            <consortium name="The Broad Institute Genome Sequencing Center for Infectious Disease"/>
            <person name="Wu L."/>
            <person name="Ma J."/>
        </authorList>
    </citation>
    <scope>NUCLEOTIDE SEQUENCE [LARGE SCALE GENOMIC DNA]</scope>
    <source>
        <strain evidence="6">CGMCC 1.10188</strain>
    </source>
</reference>
<organism evidence="5 6">
    <name type="scientific">Tistrella bauzanensis</name>
    <dbReference type="NCBI Taxonomy" id="657419"/>
    <lineage>
        <taxon>Bacteria</taxon>
        <taxon>Pseudomonadati</taxon>
        <taxon>Pseudomonadota</taxon>
        <taxon>Alphaproteobacteria</taxon>
        <taxon>Geminicoccales</taxon>
        <taxon>Geminicoccaceae</taxon>
        <taxon>Tistrella</taxon>
    </lineage>
</organism>
<evidence type="ECO:0000259" key="4">
    <source>
        <dbReference type="PROSITE" id="PS01124"/>
    </source>
</evidence>
<dbReference type="Pfam" id="PF12833">
    <property type="entry name" value="HTH_18"/>
    <property type="match status" value="1"/>
</dbReference>
<keyword evidence="3" id="KW-0804">Transcription</keyword>
<evidence type="ECO:0000313" key="6">
    <source>
        <dbReference type="Proteomes" id="UP000603352"/>
    </source>
</evidence>
<dbReference type="InterPro" id="IPR018060">
    <property type="entry name" value="HTH_AraC"/>
</dbReference>
<evidence type="ECO:0000256" key="1">
    <source>
        <dbReference type="ARBA" id="ARBA00023015"/>
    </source>
</evidence>
<dbReference type="InterPro" id="IPR032687">
    <property type="entry name" value="AraC-type_N"/>
</dbReference>
<dbReference type="Proteomes" id="UP000603352">
    <property type="component" value="Unassembled WGS sequence"/>
</dbReference>
<feature type="domain" description="HTH araC/xylS-type" evidence="4">
    <location>
        <begin position="233"/>
        <end position="332"/>
    </location>
</feature>
<evidence type="ECO:0000256" key="2">
    <source>
        <dbReference type="ARBA" id="ARBA00023125"/>
    </source>
</evidence>
<dbReference type="EMBL" id="BMDZ01000065">
    <property type="protein sequence ID" value="GGB56228.1"/>
    <property type="molecule type" value="Genomic_DNA"/>
</dbReference>
<evidence type="ECO:0000256" key="3">
    <source>
        <dbReference type="ARBA" id="ARBA00023163"/>
    </source>
</evidence>
<keyword evidence="6" id="KW-1185">Reference proteome</keyword>
<comment type="caution">
    <text evidence="5">The sequence shown here is derived from an EMBL/GenBank/DDBJ whole genome shotgun (WGS) entry which is preliminary data.</text>
</comment>